<keyword evidence="2" id="KW-0560">Oxidoreductase</keyword>
<reference evidence="3 4" key="1">
    <citation type="submission" date="2024-06" db="EMBL/GenBank/DDBJ databases">
        <title>Complete genome of Phlyctema vagabunda strain 19-DSS-EL-015.</title>
        <authorList>
            <person name="Fiorenzani C."/>
        </authorList>
    </citation>
    <scope>NUCLEOTIDE SEQUENCE [LARGE SCALE GENOMIC DNA]</scope>
    <source>
        <strain evidence="3 4">19-DSS-EL-015</strain>
    </source>
</reference>
<protein>
    <submittedName>
        <fullName evidence="3">2-deoxy-D-gluconate 3-dehydrogenase</fullName>
    </submittedName>
</protein>
<evidence type="ECO:0000313" key="4">
    <source>
        <dbReference type="Proteomes" id="UP001629113"/>
    </source>
</evidence>
<dbReference type="InterPro" id="IPR002347">
    <property type="entry name" value="SDR_fam"/>
</dbReference>
<proteinExistence type="inferred from homology"/>
<comment type="caution">
    <text evidence="3">The sequence shown here is derived from an EMBL/GenBank/DDBJ whole genome shotgun (WGS) entry which is preliminary data.</text>
</comment>
<dbReference type="SUPFAM" id="SSF51735">
    <property type="entry name" value="NAD(P)-binding Rossmann-fold domains"/>
    <property type="match status" value="1"/>
</dbReference>
<dbReference type="Gene3D" id="3.40.50.720">
    <property type="entry name" value="NAD(P)-binding Rossmann-like Domain"/>
    <property type="match status" value="1"/>
</dbReference>
<evidence type="ECO:0000256" key="1">
    <source>
        <dbReference type="ARBA" id="ARBA00006484"/>
    </source>
</evidence>
<dbReference type="Pfam" id="PF13561">
    <property type="entry name" value="adh_short_C2"/>
    <property type="match status" value="1"/>
</dbReference>
<dbReference type="InterPro" id="IPR036291">
    <property type="entry name" value="NAD(P)-bd_dom_sf"/>
</dbReference>
<organism evidence="3 4">
    <name type="scientific">Phlyctema vagabunda</name>
    <dbReference type="NCBI Taxonomy" id="108571"/>
    <lineage>
        <taxon>Eukaryota</taxon>
        <taxon>Fungi</taxon>
        <taxon>Dikarya</taxon>
        <taxon>Ascomycota</taxon>
        <taxon>Pezizomycotina</taxon>
        <taxon>Leotiomycetes</taxon>
        <taxon>Helotiales</taxon>
        <taxon>Dermateaceae</taxon>
        <taxon>Phlyctema</taxon>
    </lineage>
</organism>
<dbReference type="PANTHER" id="PTHR42760">
    <property type="entry name" value="SHORT-CHAIN DEHYDROGENASES/REDUCTASES FAMILY MEMBER"/>
    <property type="match status" value="1"/>
</dbReference>
<keyword evidence="4" id="KW-1185">Reference proteome</keyword>
<evidence type="ECO:0000256" key="2">
    <source>
        <dbReference type="ARBA" id="ARBA00023002"/>
    </source>
</evidence>
<dbReference type="PRINTS" id="PR00081">
    <property type="entry name" value="GDHRDH"/>
</dbReference>
<sequence>MGVSDYLSSLFGLEGKTALVTGGTRGIGRQIAFALAQAGADIILLVRDPSSVEVLNVVVQVESLGRECHTYICDLSRRPEVLSIVPHLARDQREVDIFIHCAGLQHRSPAEDFPDADWDMILDVNLTAGFQLSRDLAKYWFATSLCDYANATPQLKLDTNKKVLFVASLMSFTGGVEIPAYTASKGAIAQLTKALNNEWMEKGINVNALAPGYIQTELTSALKDGHDKERKIMERVPAGRWGQPYDLEGAVIYLTSRAADFVGGEILAVDGGFLAR</sequence>
<gene>
    <name evidence="3" type="ORF">PVAG01_10237</name>
</gene>
<dbReference type="Proteomes" id="UP001629113">
    <property type="component" value="Unassembled WGS sequence"/>
</dbReference>
<dbReference type="EMBL" id="JBFCZG010000009">
    <property type="protein sequence ID" value="KAL3418521.1"/>
    <property type="molecule type" value="Genomic_DNA"/>
</dbReference>
<name>A0ABR4P5X7_9HELO</name>
<comment type="similarity">
    <text evidence="1">Belongs to the short-chain dehydrogenases/reductases (SDR) family.</text>
</comment>
<evidence type="ECO:0000313" key="3">
    <source>
        <dbReference type="EMBL" id="KAL3418521.1"/>
    </source>
</evidence>
<dbReference type="PANTHER" id="PTHR42760:SF5">
    <property type="entry name" value="2-DEHYDRO-3-DEOXY-D-GLUCONATE 5-DEHYDROGENASE"/>
    <property type="match status" value="1"/>
</dbReference>
<accession>A0ABR4P5X7</accession>